<keyword evidence="1" id="KW-1133">Transmembrane helix</keyword>
<feature type="transmembrane region" description="Helical" evidence="1">
    <location>
        <begin position="77"/>
        <end position="97"/>
    </location>
</feature>
<feature type="transmembrane region" description="Helical" evidence="1">
    <location>
        <begin position="40"/>
        <end position="57"/>
    </location>
</feature>
<dbReference type="AlphaFoldDB" id="A0ABD4SRV6"/>
<feature type="transmembrane region" description="Helical" evidence="1">
    <location>
        <begin position="280"/>
        <end position="300"/>
    </location>
</feature>
<sequence length="321" mass="33497">MQPSNRHFYAAGLLLAGIILLAVSPIFMRESPVGPVATSGWRLLLALPMALPLTWLARARAARHTAAPAGKPGARGIIMAMLSGACLALNLVVLNIAVCEISVATATFLDNLAPVAIAFLVWWLFAERPSRTLLGGLTIALAGAALLCGVAGDSGPSGGDVMLGLLAGLAAPVLYAGYFIFLRLASRAAVCAHQAVWLSTVGAALTLVPMMLVSQEPLPSGWQDWLFLAAYALIVQVLGQNWVARAMADLPTAPASLALLLQPVLSALLAWMWLGEAVGPLEWFGGALVLFGLAAGTGAIKWTQFLPRSAHAAALRTRTPD</sequence>
<dbReference type="InterPro" id="IPR000620">
    <property type="entry name" value="EamA_dom"/>
</dbReference>
<comment type="caution">
    <text evidence="3">The sequence shown here is derived from an EMBL/GenBank/DDBJ whole genome shotgun (WGS) entry which is preliminary data.</text>
</comment>
<evidence type="ECO:0000313" key="3">
    <source>
        <dbReference type="EMBL" id="MCG9026496.1"/>
    </source>
</evidence>
<evidence type="ECO:0000259" key="2">
    <source>
        <dbReference type="Pfam" id="PF00892"/>
    </source>
</evidence>
<dbReference type="PANTHER" id="PTHR22911">
    <property type="entry name" value="ACYL-MALONYL CONDENSING ENZYME-RELATED"/>
    <property type="match status" value="1"/>
</dbReference>
<dbReference type="RefSeq" id="WP_239860238.1">
    <property type="nucleotide sequence ID" value="NZ_JAJAWN010000015.1"/>
</dbReference>
<feature type="transmembrane region" description="Helical" evidence="1">
    <location>
        <begin position="132"/>
        <end position="152"/>
    </location>
</feature>
<dbReference type="EMBL" id="JAJAXM010000020">
    <property type="protein sequence ID" value="MCG9026496.1"/>
    <property type="molecule type" value="Genomic_DNA"/>
</dbReference>
<feature type="transmembrane region" description="Helical" evidence="1">
    <location>
        <begin position="225"/>
        <end position="243"/>
    </location>
</feature>
<feature type="domain" description="EamA" evidence="2">
    <location>
        <begin position="12"/>
        <end position="147"/>
    </location>
</feature>
<dbReference type="InterPro" id="IPR037185">
    <property type="entry name" value="EmrE-like"/>
</dbReference>
<reference evidence="3 4" key="1">
    <citation type="submission" date="2021-10" db="EMBL/GenBank/DDBJ databases">
        <title>Whole-genome sequencing analysis of Laribacter hongkongensis: virulence gene profiles, carbohydrate-active enzyme prediction, and antimicrobial resistance characterization.</title>
        <authorList>
            <person name="Yuan P."/>
            <person name="Zhan Y."/>
            <person name="Chen D."/>
        </authorList>
    </citation>
    <scope>NUCLEOTIDE SEQUENCE [LARGE SCALE GENOMIC DNA]</scope>
    <source>
        <strain evidence="3 4">W67</strain>
    </source>
</reference>
<gene>
    <name evidence="3" type="ORF">LH440_11415</name>
</gene>
<feature type="transmembrane region" description="Helical" evidence="1">
    <location>
        <begin position="103"/>
        <end position="125"/>
    </location>
</feature>
<dbReference type="SUPFAM" id="SSF103481">
    <property type="entry name" value="Multidrug resistance efflux transporter EmrE"/>
    <property type="match status" value="2"/>
</dbReference>
<feature type="transmembrane region" description="Helical" evidence="1">
    <location>
        <begin position="164"/>
        <end position="184"/>
    </location>
</feature>
<keyword evidence="1" id="KW-0812">Transmembrane</keyword>
<accession>A0ABD4SRV6</accession>
<evidence type="ECO:0000313" key="4">
    <source>
        <dbReference type="Proteomes" id="UP001200247"/>
    </source>
</evidence>
<feature type="transmembrane region" description="Helical" evidence="1">
    <location>
        <begin position="255"/>
        <end position="274"/>
    </location>
</feature>
<feature type="domain" description="EamA" evidence="2">
    <location>
        <begin position="163"/>
        <end position="294"/>
    </location>
</feature>
<protein>
    <submittedName>
        <fullName evidence="3">DMT family transporter</fullName>
    </submittedName>
</protein>
<organism evidence="3 4">
    <name type="scientific">Laribacter hongkongensis</name>
    <dbReference type="NCBI Taxonomy" id="168471"/>
    <lineage>
        <taxon>Bacteria</taxon>
        <taxon>Pseudomonadati</taxon>
        <taxon>Pseudomonadota</taxon>
        <taxon>Betaproteobacteria</taxon>
        <taxon>Neisseriales</taxon>
        <taxon>Aquaspirillaceae</taxon>
        <taxon>Laribacter</taxon>
    </lineage>
</organism>
<proteinExistence type="predicted"/>
<evidence type="ECO:0000256" key="1">
    <source>
        <dbReference type="SAM" id="Phobius"/>
    </source>
</evidence>
<dbReference type="Proteomes" id="UP001200247">
    <property type="component" value="Unassembled WGS sequence"/>
</dbReference>
<dbReference type="Pfam" id="PF00892">
    <property type="entry name" value="EamA"/>
    <property type="match status" value="2"/>
</dbReference>
<feature type="transmembrane region" description="Helical" evidence="1">
    <location>
        <begin position="7"/>
        <end position="28"/>
    </location>
</feature>
<feature type="transmembrane region" description="Helical" evidence="1">
    <location>
        <begin position="196"/>
        <end position="213"/>
    </location>
</feature>
<name>A0ABD4SRV6_9NEIS</name>
<keyword evidence="1" id="KW-0472">Membrane</keyword>